<name>W9C9W0_SCLBF</name>
<evidence type="ECO:0000256" key="4">
    <source>
        <dbReference type="ARBA" id="ARBA00023136"/>
    </source>
</evidence>
<evidence type="ECO:0000256" key="6">
    <source>
        <dbReference type="SAM" id="Phobius"/>
    </source>
</evidence>
<comment type="subcellular location">
    <subcellularLocation>
        <location evidence="1">Membrane</location>
        <topology evidence="1">Multi-pass membrane protein</topology>
    </subcellularLocation>
</comment>
<evidence type="ECO:0000256" key="2">
    <source>
        <dbReference type="ARBA" id="ARBA00022692"/>
    </source>
</evidence>
<dbReference type="PANTHER" id="PTHR33048">
    <property type="entry name" value="PTH11-LIKE INTEGRAL MEMBRANE PROTEIN (AFU_ORTHOLOGUE AFUA_5G11245)"/>
    <property type="match status" value="1"/>
</dbReference>
<dbReference type="Pfam" id="PF20684">
    <property type="entry name" value="Fung_rhodopsin"/>
    <property type="match status" value="1"/>
</dbReference>
<keyword evidence="2 6" id="KW-0812">Transmembrane</keyword>
<comment type="similarity">
    <text evidence="5">Belongs to the SAT4 family.</text>
</comment>
<dbReference type="OrthoDB" id="5393606at2759"/>
<proteinExistence type="inferred from homology"/>
<keyword evidence="4 6" id="KW-0472">Membrane</keyword>
<feature type="domain" description="Rhodopsin" evidence="7">
    <location>
        <begin position="29"/>
        <end position="287"/>
    </location>
</feature>
<accession>W9C9W0</accession>
<dbReference type="HOGENOM" id="CLU_028200_14_0_1"/>
<protein>
    <recommendedName>
        <fullName evidence="7">Rhodopsin domain-containing protein</fullName>
    </recommendedName>
</protein>
<evidence type="ECO:0000256" key="1">
    <source>
        <dbReference type="ARBA" id="ARBA00004141"/>
    </source>
</evidence>
<dbReference type="InterPro" id="IPR052337">
    <property type="entry name" value="SAT4-like"/>
</dbReference>
<feature type="transmembrane region" description="Helical" evidence="6">
    <location>
        <begin position="135"/>
        <end position="162"/>
    </location>
</feature>
<feature type="transmembrane region" description="Helical" evidence="6">
    <location>
        <begin position="45"/>
        <end position="67"/>
    </location>
</feature>
<comment type="caution">
    <text evidence="8">The sequence shown here is derived from an EMBL/GenBank/DDBJ whole genome shotgun (WGS) entry which is preliminary data.</text>
</comment>
<dbReference type="EMBL" id="AYSA01000515">
    <property type="protein sequence ID" value="ESZ91310.1"/>
    <property type="molecule type" value="Genomic_DNA"/>
</dbReference>
<evidence type="ECO:0000256" key="5">
    <source>
        <dbReference type="ARBA" id="ARBA00038359"/>
    </source>
</evidence>
<dbReference type="Proteomes" id="UP000019487">
    <property type="component" value="Unassembled WGS sequence"/>
</dbReference>
<gene>
    <name evidence="8" type="ORF">SBOR_8309</name>
</gene>
<reference evidence="8 9" key="1">
    <citation type="journal article" date="2014" name="Genome Announc.">
        <title>Draft genome sequence of Sclerotinia borealis, a psychrophilic plant pathogenic fungus.</title>
        <authorList>
            <person name="Mardanov A.V."/>
            <person name="Beletsky A.V."/>
            <person name="Kadnikov V.V."/>
            <person name="Ignatov A.N."/>
            <person name="Ravin N.V."/>
        </authorList>
    </citation>
    <scope>NUCLEOTIDE SEQUENCE [LARGE SCALE GENOMIC DNA]</scope>
    <source>
        <strain evidence="9">F-4157</strain>
    </source>
</reference>
<organism evidence="8 9">
    <name type="scientific">Sclerotinia borealis (strain F-4128)</name>
    <dbReference type="NCBI Taxonomy" id="1432307"/>
    <lineage>
        <taxon>Eukaryota</taxon>
        <taxon>Fungi</taxon>
        <taxon>Dikarya</taxon>
        <taxon>Ascomycota</taxon>
        <taxon>Pezizomycotina</taxon>
        <taxon>Leotiomycetes</taxon>
        <taxon>Helotiales</taxon>
        <taxon>Sclerotiniaceae</taxon>
        <taxon>Sclerotinia</taxon>
    </lineage>
</organism>
<dbReference type="GO" id="GO:0016020">
    <property type="term" value="C:membrane"/>
    <property type="evidence" value="ECO:0007669"/>
    <property type="project" value="UniProtKB-SubCell"/>
</dbReference>
<feature type="transmembrane region" description="Helical" evidence="6">
    <location>
        <begin position="12"/>
        <end position="33"/>
    </location>
</feature>
<evidence type="ECO:0000256" key="3">
    <source>
        <dbReference type="ARBA" id="ARBA00022989"/>
    </source>
</evidence>
<keyword evidence="9" id="KW-1185">Reference proteome</keyword>
<dbReference type="AlphaFoldDB" id="W9C9W0"/>
<dbReference type="PANTHER" id="PTHR33048:SF157">
    <property type="entry name" value="INTEGRAL MEMBRANE PROTEIN"/>
    <property type="match status" value="1"/>
</dbReference>
<dbReference type="InterPro" id="IPR049326">
    <property type="entry name" value="Rhodopsin_dom_fungi"/>
</dbReference>
<feature type="transmembrane region" description="Helical" evidence="6">
    <location>
        <begin position="103"/>
        <end position="123"/>
    </location>
</feature>
<evidence type="ECO:0000259" key="7">
    <source>
        <dbReference type="Pfam" id="PF20684"/>
    </source>
</evidence>
<sequence length="362" mass="40035">MTTDNYANPAAIYFIAIFFPILGSTAVALRFYTRRQRKTSLWFDDWLILPALGLEFAMAGLLFWATAKGSMGRHLPPSSVPGPTGYLSSTSPQQIRLSQTQYYLDWIAAFQFGFVKLSILFFYQRIFSSSLVDRNAMGIITTAAIALTVIWTLAFGLAAIFRCGATPHYIWTSLISAGQHCGGHLYLLHILKASTISDFIMDIMIWCLPIPKIWTLNMSTPRKVAISSVFLSTIGSSAARLAVYWKFIVKGIENSNGEKIITLYDFWTMTEGGLGLIVACIPSIRPLKGSFTSAAILSGLKSTFTLRSVRTKSSLERKWSGPSAEPQDPSAPNSLDMEEKRFKAAHIRETNVTTQIVGGLQV</sequence>
<dbReference type="STRING" id="1432307.W9C9W0"/>
<evidence type="ECO:0000313" key="8">
    <source>
        <dbReference type="EMBL" id="ESZ91310.1"/>
    </source>
</evidence>
<keyword evidence="3 6" id="KW-1133">Transmembrane helix</keyword>
<evidence type="ECO:0000313" key="9">
    <source>
        <dbReference type="Proteomes" id="UP000019487"/>
    </source>
</evidence>